<keyword evidence="4" id="KW-0496">Mitochondrion</keyword>
<comment type="function">
    <text evidence="6">Displays phosphatase activity for serine/threonine residues, and dephosphorylates and activates Pk92B kinase. Has apparently no phosphoglycerate mutase activity.</text>
</comment>
<dbReference type="InterPro" id="IPR029033">
    <property type="entry name" value="His_PPase_superfam"/>
</dbReference>
<dbReference type="OrthoDB" id="2118094at2759"/>
<gene>
    <name evidence="14" type="ORF">CTOB1V02_LOCUS10156</name>
</gene>
<evidence type="ECO:0000256" key="3">
    <source>
        <dbReference type="ARBA" id="ARBA00013081"/>
    </source>
</evidence>
<comment type="subunit">
    <text evidence="7">Interacts with Pk92B/ASK1.</text>
</comment>
<reference evidence="14" key="1">
    <citation type="submission" date="2020-11" db="EMBL/GenBank/DDBJ databases">
        <authorList>
            <person name="Tran Van P."/>
        </authorList>
    </citation>
    <scope>NUCLEOTIDE SEQUENCE</scope>
</reference>
<evidence type="ECO:0000256" key="11">
    <source>
        <dbReference type="ARBA" id="ARBA00047761"/>
    </source>
</evidence>
<dbReference type="Gene3D" id="3.40.50.1240">
    <property type="entry name" value="Phosphoglycerate mutase-like"/>
    <property type="match status" value="1"/>
</dbReference>
<dbReference type="Pfam" id="PF00300">
    <property type="entry name" value="His_Phos_1"/>
    <property type="match status" value="1"/>
</dbReference>
<dbReference type="GO" id="GO:0005741">
    <property type="term" value="C:mitochondrial outer membrane"/>
    <property type="evidence" value="ECO:0007669"/>
    <property type="project" value="UniProtKB-SubCell"/>
</dbReference>
<dbReference type="PANTHER" id="PTHR20935:SF0">
    <property type="entry name" value="SERINE_THREONINE-PROTEIN PHOSPHATASE PGAM5, MITOCHONDRIAL"/>
    <property type="match status" value="1"/>
</dbReference>
<dbReference type="GO" id="GO:0004722">
    <property type="term" value="F:protein serine/threonine phosphatase activity"/>
    <property type="evidence" value="ECO:0007669"/>
    <property type="project" value="UniProtKB-EC"/>
</dbReference>
<evidence type="ECO:0000256" key="1">
    <source>
        <dbReference type="ARBA" id="ARBA00004294"/>
    </source>
</evidence>
<evidence type="ECO:0000256" key="5">
    <source>
        <dbReference type="ARBA" id="ARBA00022801"/>
    </source>
</evidence>
<evidence type="ECO:0000256" key="6">
    <source>
        <dbReference type="ARBA" id="ARBA00037234"/>
    </source>
</evidence>
<sequence>MGMGKRERMEMGKRERMEMGKRERMEMGKRERRGGMQQEKERMELVMKGVGAKFSVIEMWSKFGRQLVAVTVSLSAVAVTLQGREGLEDVSDLKRMILTIGRRGPHWDPNWDGRGNASDATFAQELQRHVVFNDFAEASPNLSIDGMSPSFPFTSHSLSLWFQHMTVPEPSASRHIILVRHGHYAKVAQGSDPEHRLSSWGIEQVGLLAKRLNAFGIAFDQVISSNSTRAVETTEILKNEGVQLVPNVFPEYTELLKEGSPPVPPEPRMTKKKVKPELYLEHGIRVEAAFEKFFHRADPGDDKDVFTLMVTHRNLIRYFVLRALQLPPSAWSRLEINHASLTWLIIRPDGEVKVTCIGDSGHLPKDKITHSTKQYPKEGSVVLLA</sequence>
<dbReference type="GO" id="GO:0090141">
    <property type="term" value="P:positive regulation of mitochondrial fission"/>
    <property type="evidence" value="ECO:0007669"/>
    <property type="project" value="TreeGrafter"/>
</dbReference>
<dbReference type="SMART" id="SM00855">
    <property type="entry name" value="PGAM"/>
    <property type="match status" value="1"/>
</dbReference>
<evidence type="ECO:0000256" key="13">
    <source>
        <dbReference type="SAM" id="MobiDB-lite"/>
    </source>
</evidence>
<evidence type="ECO:0000256" key="7">
    <source>
        <dbReference type="ARBA" id="ARBA00038605"/>
    </source>
</evidence>
<keyword evidence="4" id="KW-0472">Membrane</keyword>
<accession>A0A7R8ZS44</accession>
<comment type="catalytic activity">
    <reaction evidence="11">
        <text>O-phospho-L-seryl-[protein] + H2O = L-seryl-[protein] + phosphate</text>
        <dbReference type="Rhea" id="RHEA:20629"/>
        <dbReference type="Rhea" id="RHEA-COMP:9863"/>
        <dbReference type="Rhea" id="RHEA-COMP:11604"/>
        <dbReference type="ChEBI" id="CHEBI:15377"/>
        <dbReference type="ChEBI" id="CHEBI:29999"/>
        <dbReference type="ChEBI" id="CHEBI:43474"/>
        <dbReference type="ChEBI" id="CHEBI:83421"/>
        <dbReference type="EC" id="3.1.3.16"/>
    </reaction>
</comment>
<evidence type="ECO:0000256" key="9">
    <source>
        <dbReference type="ARBA" id="ARBA00040722"/>
    </source>
</evidence>
<dbReference type="InterPro" id="IPR013078">
    <property type="entry name" value="His_Pase_superF_clade-1"/>
</dbReference>
<dbReference type="EMBL" id="OB664515">
    <property type="protein sequence ID" value="CAD7232320.1"/>
    <property type="molecule type" value="Genomic_DNA"/>
</dbReference>
<evidence type="ECO:0000256" key="8">
    <source>
        <dbReference type="ARBA" id="ARBA00039765"/>
    </source>
</evidence>
<dbReference type="SUPFAM" id="SSF53254">
    <property type="entry name" value="Phosphoglycerate mutase-like"/>
    <property type="match status" value="1"/>
</dbReference>
<dbReference type="InterPro" id="IPR051021">
    <property type="entry name" value="Mito_Ser/Thr_phosphatase"/>
</dbReference>
<protein>
    <recommendedName>
        <fullName evidence="8">Serine/threonine-protein phosphatase PGAM5, mitochondrial</fullName>
        <ecNumber evidence="3">3.1.3.16</ecNumber>
    </recommendedName>
    <alternativeName>
        <fullName evidence="10">Phosphoglycerate mutase family member 5 homolog</fullName>
    </alternativeName>
    <alternativeName>
        <fullName evidence="9">Serine/threonine-protein phosphatase Pgam5, mitochondrial</fullName>
    </alternativeName>
</protein>
<name>A0A7R8ZS44_9CRUS</name>
<dbReference type="CDD" id="cd07067">
    <property type="entry name" value="HP_PGM_like"/>
    <property type="match status" value="1"/>
</dbReference>
<comment type="catalytic activity">
    <reaction evidence="12">
        <text>O-phospho-L-threonyl-[protein] + H2O = L-threonyl-[protein] + phosphate</text>
        <dbReference type="Rhea" id="RHEA:47004"/>
        <dbReference type="Rhea" id="RHEA-COMP:11060"/>
        <dbReference type="Rhea" id="RHEA-COMP:11605"/>
        <dbReference type="ChEBI" id="CHEBI:15377"/>
        <dbReference type="ChEBI" id="CHEBI:30013"/>
        <dbReference type="ChEBI" id="CHEBI:43474"/>
        <dbReference type="ChEBI" id="CHEBI:61977"/>
        <dbReference type="EC" id="3.1.3.16"/>
    </reaction>
</comment>
<comment type="subcellular location">
    <subcellularLocation>
        <location evidence="1">Mitochondrion outer membrane</location>
    </subcellularLocation>
</comment>
<keyword evidence="5" id="KW-0378">Hydrolase</keyword>
<keyword evidence="4" id="KW-1000">Mitochondrion outer membrane</keyword>
<organism evidence="14">
    <name type="scientific">Cyprideis torosa</name>
    <dbReference type="NCBI Taxonomy" id="163714"/>
    <lineage>
        <taxon>Eukaryota</taxon>
        <taxon>Metazoa</taxon>
        <taxon>Ecdysozoa</taxon>
        <taxon>Arthropoda</taxon>
        <taxon>Crustacea</taxon>
        <taxon>Oligostraca</taxon>
        <taxon>Ostracoda</taxon>
        <taxon>Podocopa</taxon>
        <taxon>Podocopida</taxon>
        <taxon>Cytherocopina</taxon>
        <taxon>Cytheroidea</taxon>
        <taxon>Cytherideidae</taxon>
        <taxon>Cyprideis</taxon>
    </lineage>
</organism>
<proteinExistence type="inferred from homology"/>
<evidence type="ECO:0000313" key="14">
    <source>
        <dbReference type="EMBL" id="CAD7232320.1"/>
    </source>
</evidence>
<evidence type="ECO:0000256" key="2">
    <source>
        <dbReference type="ARBA" id="ARBA00006717"/>
    </source>
</evidence>
<evidence type="ECO:0000256" key="12">
    <source>
        <dbReference type="ARBA" id="ARBA00048336"/>
    </source>
</evidence>
<feature type="compositionally biased region" description="Basic and acidic residues" evidence="13">
    <location>
        <begin position="1"/>
        <end position="29"/>
    </location>
</feature>
<evidence type="ECO:0000256" key="4">
    <source>
        <dbReference type="ARBA" id="ARBA00022787"/>
    </source>
</evidence>
<feature type="region of interest" description="Disordered" evidence="13">
    <location>
        <begin position="1"/>
        <end position="39"/>
    </location>
</feature>
<dbReference type="AlphaFoldDB" id="A0A7R8ZS44"/>
<dbReference type="EC" id="3.1.3.16" evidence="3"/>
<dbReference type="PANTHER" id="PTHR20935">
    <property type="entry name" value="PHOSPHOGLYCERATE MUTASE-RELATED"/>
    <property type="match status" value="1"/>
</dbReference>
<comment type="similarity">
    <text evidence="2">Belongs to the phosphoglycerate mutase family. BPG-dependent PGAM subfamily.</text>
</comment>
<evidence type="ECO:0000256" key="10">
    <source>
        <dbReference type="ARBA" id="ARBA00042520"/>
    </source>
</evidence>